<gene>
    <name evidence="7" type="ORF">G6047_06415</name>
</gene>
<dbReference type="EMBL" id="JAAMPU010000102">
    <property type="protein sequence ID" value="NMH27658.1"/>
    <property type="molecule type" value="Genomic_DNA"/>
</dbReference>
<sequence length="254" mass="28712">MNVGVLQMKLEWENPSVNRNFIDVKLAEFQGELDLLVLPEMFSTGFTMKPESVAETMDGETVQWMKRKAAEYNISIAGSLVISENGNFYNRLIVADVSGNLSQYDKRHLFTLSGENERYTSGNNRVIVKVGAFRICLQICYDLRFPAFSRFNDDYDALVYVANWPAPRILAWETLLKARAIENISYVIGVNRIGSDPNGLEYTGQSQIVDFAGNALIQAFGEGGIFVAQLDKTDLDTFRKKFGFLDDRDEITVR</sequence>
<dbReference type="SUPFAM" id="SSF56317">
    <property type="entry name" value="Carbon-nitrogen hydrolase"/>
    <property type="match status" value="1"/>
</dbReference>
<comment type="similarity">
    <text evidence="1">Belongs to the carbon-nitrogen hydrolase superfamily. NIT1/NIT2 family.</text>
</comment>
<accession>A0A972JHZ5</accession>
<dbReference type="GO" id="GO:0050152">
    <property type="term" value="F:omega-amidase activity"/>
    <property type="evidence" value="ECO:0007669"/>
    <property type="project" value="UniProtKB-EC"/>
</dbReference>
<evidence type="ECO:0000256" key="5">
    <source>
        <dbReference type="ARBA" id="ARBA00072139"/>
    </source>
</evidence>
<dbReference type="CDD" id="cd07575">
    <property type="entry name" value="Xc-1258_like"/>
    <property type="match status" value="1"/>
</dbReference>
<evidence type="ECO:0000256" key="2">
    <source>
        <dbReference type="ARBA" id="ARBA00022801"/>
    </source>
</evidence>
<dbReference type="Proteomes" id="UP000712080">
    <property type="component" value="Unassembled WGS sequence"/>
</dbReference>
<comment type="catalytic activity">
    <reaction evidence="4">
        <text>a monoamide of a dicarboxylate + H2O = a dicarboxylate + NH4(+)</text>
        <dbReference type="Rhea" id="RHEA:11716"/>
        <dbReference type="ChEBI" id="CHEBI:15377"/>
        <dbReference type="ChEBI" id="CHEBI:28938"/>
        <dbReference type="ChEBI" id="CHEBI:28965"/>
        <dbReference type="ChEBI" id="CHEBI:77450"/>
        <dbReference type="EC" id="3.5.1.3"/>
    </reaction>
</comment>
<dbReference type="GO" id="GO:0106008">
    <property type="term" value="F:2-oxoglutaramate amidase activity"/>
    <property type="evidence" value="ECO:0007669"/>
    <property type="project" value="TreeGrafter"/>
</dbReference>
<organism evidence="7 8">
    <name type="scientific">Flavobacterium silvaticum</name>
    <dbReference type="NCBI Taxonomy" id="1852020"/>
    <lineage>
        <taxon>Bacteria</taxon>
        <taxon>Pseudomonadati</taxon>
        <taxon>Bacteroidota</taxon>
        <taxon>Flavobacteriia</taxon>
        <taxon>Flavobacteriales</taxon>
        <taxon>Flavobacteriaceae</taxon>
        <taxon>Flavobacterium</taxon>
    </lineage>
</organism>
<evidence type="ECO:0000256" key="4">
    <source>
        <dbReference type="ARBA" id="ARBA00052904"/>
    </source>
</evidence>
<dbReference type="Gene3D" id="3.60.110.10">
    <property type="entry name" value="Carbon-nitrogen hydrolase"/>
    <property type="match status" value="1"/>
</dbReference>
<comment type="caution">
    <text evidence="7">The sequence shown here is derived from an EMBL/GenBank/DDBJ whole genome shotgun (WGS) entry which is preliminary data.</text>
</comment>
<dbReference type="PANTHER" id="PTHR47799:SF1">
    <property type="entry name" value="OMEGA-AMIDASE YAFV"/>
    <property type="match status" value="1"/>
</dbReference>
<dbReference type="PANTHER" id="PTHR47799">
    <property type="entry name" value="OMEGA-AMIDASE YAFV"/>
    <property type="match status" value="1"/>
</dbReference>
<keyword evidence="2" id="KW-0378">Hydrolase</keyword>
<dbReference type="PROSITE" id="PS50263">
    <property type="entry name" value="CN_HYDROLASE"/>
    <property type="match status" value="1"/>
</dbReference>
<name>A0A972JHZ5_9FLAO</name>
<keyword evidence="8" id="KW-1185">Reference proteome</keyword>
<proteinExistence type="inferred from homology"/>
<dbReference type="InterPro" id="IPR052737">
    <property type="entry name" value="Omega-amidase_YafV"/>
</dbReference>
<dbReference type="InterPro" id="IPR036526">
    <property type="entry name" value="C-N_Hydrolase_sf"/>
</dbReference>
<dbReference type="EC" id="3.5.1.3" evidence="3"/>
<evidence type="ECO:0000259" key="6">
    <source>
        <dbReference type="PROSITE" id="PS50263"/>
    </source>
</evidence>
<feature type="domain" description="CN hydrolase" evidence="6">
    <location>
        <begin position="1"/>
        <end position="232"/>
    </location>
</feature>
<reference evidence="7" key="1">
    <citation type="submission" date="2020-02" db="EMBL/GenBank/DDBJ databases">
        <title>Flavobacterium sp. genome.</title>
        <authorList>
            <person name="Jung H.S."/>
            <person name="Baek J.H."/>
            <person name="Jeon C.O."/>
        </authorList>
    </citation>
    <scope>NUCLEOTIDE SEQUENCE</scope>
    <source>
        <strain evidence="7">SE-s28</strain>
    </source>
</reference>
<dbReference type="InterPro" id="IPR003010">
    <property type="entry name" value="C-N_Hydrolase"/>
</dbReference>
<dbReference type="FunFam" id="3.60.110.10:FF:000004">
    <property type="entry name" value="Carbon-nitrogen hydrolase"/>
    <property type="match status" value="1"/>
</dbReference>
<evidence type="ECO:0000256" key="1">
    <source>
        <dbReference type="ARBA" id="ARBA00010613"/>
    </source>
</evidence>
<dbReference type="Pfam" id="PF00795">
    <property type="entry name" value="CN_hydrolase"/>
    <property type="match status" value="1"/>
</dbReference>
<protein>
    <recommendedName>
        <fullName evidence="5">Omega-amidase YafV</fullName>
        <ecNumber evidence="3">3.5.1.3</ecNumber>
    </recommendedName>
</protein>
<evidence type="ECO:0000256" key="3">
    <source>
        <dbReference type="ARBA" id="ARBA00039118"/>
    </source>
</evidence>
<evidence type="ECO:0000313" key="7">
    <source>
        <dbReference type="EMBL" id="NMH27658.1"/>
    </source>
</evidence>
<evidence type="ECO:0000313" key="8">
    <source>
        <dbReference type="Proteomes" id="UP000712080"/>
    </source>
</evidence>
<dbReference type="AlphaFoldDB" id="A0A972JHZ5"/>